<dbReference type="PANTHER" id="PTHR37739">
    <property type="entry name" value="KINESIN-LIKE PROTEIN KIN-12D"/>
    <property type="match status" value="1"/>
</dbReference>
<dbReference type="InterPro" id="IPR044986">
    <property type="entry name" value="KIF15/KIN-12"/>
</dbReference>
<dbReference type="SUPFAM" id="SSF52540">
    <property type="entry name" value="P-loop containing nucleoside triphosphate hydrolases"/>
    <property type="match status" value="1"/>
</dbReference>
<dbReference type="GO" id="GO:0003777">
    <property type="term" value="F:microtubule motor activity"/>
    <property type="evidence" value="ECO:0007669"/>
    <property type="project" value="InterPro"/>
</dbReference>
<accession>A0A812V5B9</accession>
<dbReference type="InterPro" id="IPR019821">
    <property type="entry name" value="Kinesin_motor_CS"/>
</dbReference>
<evidence type="ECO:0000256" key="1">
    <source>
        <dbReference type="ARBA" id="ARBA00022701"/>
    </source>
</evidence>
<organism evidence="9 10">
    <name type="scientific">Symbiodinium pilosum</name>
    <name type="common">Dinoflagellate</name>
    <dbReference type="NCBI Taxonomy" id="2952"/>
    <lineage>
        <taxon>Eukaryota</taxon>
        <taxon>Sar</taxon>
        <taxon>Alveolata</taxon>
        <taxon>Dinophyceae</taxon>
        <taxon>Suessiales</taxon>
        <taxon>Symbiodiniaceae</taxon>
        <taxon>Symbiodinium</taxon>
    </lineage>
</organism>
<dbReference type="PROSITE" id="PS00411">
    <property type="entry name" value="KINESIN_MOTOR_1"/>
    <property type="match status" value="1"/>
</dbReference>
<feature type="domain" description="Kinesin motor" evidence="8">
    <location>
        <begin position="1"/>
        <end position="146"/>
    </location>
</feature>
<dbReference type="GO" id="GO:0008017">
    <property type="term" value="F:microtubule binding"/>
    <property type="evidence" value="ECO:0007669"/>
    <property type="project" value="InterPro"/>
</dbReference>
<keyword evidence="1" id="KW-0493">Microtubule</keyword>
<evidence type="ECO:0000256" key="4">
    <source>
        <dbReference type="ARBA" id="ARBA00023054"/>
    </source>
</evidence>
<sequence>MNELSSRSHSVFTLKVEASSTTAGGVTSTRVARLNLIDLAGSERQTFDPHHPSAHESIRVKEAGAINRSLSALTNVIMSLSRSRRKSSAGQRQPFVRYRDSKLTFLLRDSLGGNSKTVIVACISPSAMCFGETLSTLKFAARAKHIRCA</sequence>
<dbReference type="PROSITE" id="PS50067">
    <property type="entry name" value="KINESIN_MOTOR_2"/>
    <property type="match status" value="1"/>
</dbReference>
<gene>
    <name evidence="9" type="primary">KIN12E</name>
    <name evidence="9" type="ORF">SPIL2461_LOCUS16246</name>
</gene>
<keyword evidence="4" id="KW-0175">Coiled coil</keyword>
<comment type="caution">
    <text evidence="7">Lacks conserved residue(s) required for the propagation of feature annotation.</text>
</comment>
<evidence type="ECO:0000256" key="3">
    <source>
        <dbReference type="ARBA" id="ARBA00022840"/>
    </source>
</evidence>
<dbReference type="Gene3D" id="3.40.850.10">
    <property type="entry name" value="Kinesin motor domain"/>
    <property type="match status" value="1"/>
</dbReference>
<dbReference type="GO" id="GO:0005524">
    <property type="term" value="F:ATP binding"/>
    <property type="evidence" value="ECO:0007669"/>
    <property type="project" value="UniProtKB-KW"/>
</dbReference>
<evidence type="ECO:0000256" key="7">
    <source>
        <dbReference type="PROSITE-ProRule" id="PRU00283"/>
    </source>
</evidence>
<dbReference type="Pfam" id="PF00225">
    <property type="entry name" value="Kinesin"/>
    <property type="match status" value="1"/>
</dbReference>
<evidence type="ECO:0000256" key="2">
    <source>
        <dbReference type="ARBA" id="ARBA00022741"/>
    </source>
</evidence>
<dbReference type="InterPro" id="IPR001752">
    <property type="entry name" value="Kinesin_motor_dom"/>
</dbReference>
<comment type="caution">
    <text evidence="9">The sequence shown here is derived from an EMBL/GenBank/DDBJ whole genome shotgun (WGS) entry which is preliminary data.</text>
</comment>
<name>A0A812V5B9_SYMPI</name>
<dbReference type="InterPro" id="IPR027417">
    <property type="entry name" value="P-loop_NTPase"/>
</dbReference>
<protein>
    <submittedName>
        <fullName evidence="9">KIN12E protein</fullName>
    </submittedName>
</protein>
<evidence type="ECO:0000259" key="8">
    <source>
        <dbReference type="PROSITE" id="PS50067"/>
    </source>
</evidence>
<feature type="non-terminal residue" evidence="9">
    <location>
        <position position="149"/>
    </location>
</feature>
<dbReference type="AlphaFoldDB" id="A0A812V5B9"/>
<comment type="similarity">
    <text evidence="6">Belongs to the TRAFAC class myosin-kinesin ATPase superfamily. Kinesin family. KIN-12 subfamily.</text>
</comment>
<dbReference type="SMART" id="SM00129">
    <property type="entry name" value="KISc"/>
    <property type="match status" value="1"/>
</dbReference>
<reference evidence="9" key="1">
    <citation type="submission" date="2021-02" db="EMBL/GenBank/DDBJ databases">
        <authorList>
            <person name="Dougan E. K."/>
            <person name="Rhodes N."/>
            <person name="Thang M."/>
            <person name="Chan C."/>
        </authorList>
    </citation>
    <scope>NUCLEOTIDE SEQUENCE</scope>
</reference>
<keyword evidence="3" id="KW-0067">ATP-binding</keyword>
<dbReference type="GO" id="GO:0005874">
    <property type="term" value="C:microtubule"/>
    <property type="evidence" value="ECO:0007669"/>
    <property type="project" value="UniProtKB-KW"/>
</dbReference>
<dbReference type="EMBL" id="CAJNIZ010041957">
    <property type="protein sequence ID" value="CAE7619079.1"/>
    <property type="molecule type" value="Genomic_DNA"/>
</dbReference>
<evidence type="ECO:0000313" key="9">
    <source>
        <dbReference type="EMBL" id="CAE7619079.1"/>
    </source>
</evidence>
<dbReference type="Proteomes" id="UP000649617">
    <property type="component" value="Unassembled WGS sequence"/>
</dbReference>
<proteinExistence type="inferred from homology"/>
<keyword evidence="10" id="KW-1185">Reference proteome</keyword>
<dbReference type="InterPro" id="IPR036961">
    <property type="entry name" value="Kinesin_motor_dom_sf"/>
</dbReference>
<dbReference type="PRINTS" id="PR00380">
    <property type="entry name" value="KINESINHEAVY"/>
</dbReference>
<dbReference type="OrthoDB" id="448344at2759"/>
<evidence type="ECO:0000256" key="5">
    <source>
        <dbReference type="ARBA" id="ARBA00023175"/>
    </source>
</evidence>
<keyword evidence="5" id="KW-0505">Motor protein</keyword>
<dbReference type="PANTHER" id="PTHR37739:SF8">
    <property type="entry name" value="KINESIN-LIKE PROTEIN KIN-12D"/>
    <property type="match status" value="1"/>
</dbReference>
<dbReference type="GO" id="GO:0007018">
    <property type="term" value="P:microtubule-based movement"/>
    <property type="evidence" value="ECO:0007669"/>
    <property type="project" value="InterPro"/>
</dbReference>
<evidence type="ECO:0000256" key="6">
    <source>
        <dbReference type="ARBA" id="ARBA00034488"/>
    </source>
</evidence>
<keyword evidence="2" id="KW-0547">Nucleotide-binding</keyword>
<evidence type="ECO:0000313" key="10">
    <source>
        <dbReference type="Proteomes" id="UP000649617"/>
    </source>
</evidence>